<name>A0A6S7H2F3_PARCT</name>
<sequence>MTNDDQDVLSELSDLIEGLTTSGSRSLDEKLFKRVKSICKCSDENVRHLYRMIMTQLEKRHSEIRLSALQIINEIFLRSHAFRELLVDDFQKFLSLTIGVNSKKPLPEPNAVASILRSQALKAIEKWNQKYGPHYVKLALGYKYLKCVKKFNFDDSQSHTEVERLRAQDVENRRANHAEQKLNAVLTQMGDLIADIQSIIMEMGNCFRLVLPSPEEFYIYATNSRDPTLQLLDSDTPSTSSGITHKPVNNDKQSSLRYNKQGSLSHNEQHLLSHNELNDHGLISQSYQLAIPLSTSVEIIETADNTDVLNTLRELHKQIVDKYLPSTQKWLEVLTKHSGHHENLVQAIDLKNSLTELKYKFDKLTIISKNAQRNVDECAKNVDDETADGFIDVPEKEGLEHVPESRQHEYGIEPVKNMSLSTSTTIGEGLKLLTQ</sequence>
<dbReference type="PANTHER" id="PTHR28670:SF1">
    <property type="entry name" value="UV-STIMULATED SCAFFOLD PROTEIN A"/>
    <property type="match status" value="1"/>
</dbReference>
<organism evidence="2 3">
    <name type="scientific">Paramuricea clavata</name>
    <name type="common">Red gorgonian</name>
    <name type="synonym">Violescent sea-whip</name>
    <dbReference type="NCBI Taxonomy" id="317549"/>
    <lineage>
        <taxon>Eukaryota</taxon>
        <taxon>Metazoa</taxon>
        <taxon>Cnidaria</taxon>
        <taxon>Anthozoa</taxon>
        <taxon>Octocorallia</taxon>
        <taxon>Malacalcyonacea</taxon>
        <taxon>Plexauridae</taxon>
        <taxon>Paramuricea</taxon>
    </lineage>
</organism>
<dbReference type="EMBL" id="CACRXK020002978">
    <property type="protein sequence ID" value="CAB3996932.1"/>
    <property type="molecule type" value="Genomic_DNA"/>
</dbReference>
<feature type="compositionally biased region" description="Polar residues" evidence="1">
    <location>
        <begin position="231"/>
        <end position="243"/>
    </location>
</feature>
<dbReference type="Proteomes" id="UP001152795">
    <property type="component" value="Unassembled WGS sequence"/>
</dbReference>
<evidence type="ECO:0000313" key="3">
    <source>
        <dbReference type="Proteomes" id="UP001152795"/>
    </source>
</evidence>
<evidence type="ECO:0000256" key="1">
    <source>
        <dbReference type="SAM" id="MobiDB-lite"/>
    </source>
</evidence>
<comment type="caution">
    <text evidence="2">The sequence shown here is derived from an EMBL/GenBank/DDBJ whole genome shotgun (WGS) entry which is preliminary data.</text>
</comment>
<dbReference type="GO" id="GO:0000993">
    <property type="term" value="F:RNA polymerase II complex binding"/>
    <property type="evidence" value="ECO:0007669"/>
    <property type="project" value="TreeGrafter"/>
</dbReference>
<dbReference type="PANTHER" id="PTHR28670">
    <property type="entry name" value="UV-STIMULATED SCAFFOLD PROTEIN A"/>
    <property type="match status" value="1"/>
</dbReference>
<reference evidence="2" key="1">
    <citation type="submission" date="2020-04" db="EMBL/GenBank/DDBJ databases">
        <authorList>
            <person name="Alioto T."/>
            <person name="Alioto T."/>
            <person name="Gomez Garrido J."/>
        </authorList>
    </citation>
    <scope>NUCLEOTIDE SEQUENCE</scope>
    <source>
        <strain evidence="2">A484AB</strain>
    </source>
</reference>
<accession>A0A6S7H2F3</accession>
<dbReference type="GO" id="GO:0005694">
    <property type="term" value="C:chromosome"/>
    <property type="evidence" value="ECO:0007669"/>
    <property type="project" value="TreeGrafter"/>
</dbReference>
<dbReference type="InterPro" id="IPR049408">
    <property type="entry name" value="UVSSA_N_a-solenoid_rpt"/>
</dbReference>
<feature type="region of interest" description="Disordered" evidence="1">
    <location>
        <begin position="231"/>
        <end position="255"/>
    </location>
</feature>
<dbReference type="InterPro" id="IPR018610">
    <property type="entry name" value="UVSSA"/>
</dbReference>
<dbReference type="AlphaFoldDB" id="A0A6S7H2F3"/>
<proteinExistence type="predicted"/>
<dbReference type="GO" id="GO:0006283">
    <property type="term" value="P:transcription-coupled nucleotide-excision repair"/>
    <property type="evidence" value="ECO:0007669"/>
    <property type="project" value="TreeGrafter"/>
</dbReference>
<dbReference type="Pfam" id="PF20867">
    <property type="entry name" value="UVSSA_N"/>
    <property type="match status" value="1"/>
</dbReference>
<protein>
    <submittedName>
        <fullName evidence="2">Uncharacterized protein</fullName>
    </submittedName>
</protein>
<keyword evidence="3" id="KW-1185">Reference proteome</keyword>
<evidence type="ECO:0000313" key="2">
    <source>
        <dbReference type="EMBL" id="CAB3996932.1"/>
    </source>
</evidence>
<dbReference type="GO" id="GO:0009411">
    <property type="term" value="P:response to UV"/>
    <property type="evidence" value="ECO:0007669"/>
    <property type="project" value="InterPro"/>
</dbReference>
<dbReference type="OrthoDB" id="5594015at2759"/>
<gene>
    <name evidence="2" type="ORF">PACLA_8A027471</name>
</gene>